<reference evidence="4 9" key="3">
    <citation type="submission" date="2020-12" db="EMBL/GenBank/DDBJ databases">
        <title>FDA dAtabase for Regulatory Grade micrObial Sequences (FDA-ARGOS): Supporting development and validation of Infectious Disease Dx tests.</title>
        <authorList>
            <person name="Sproer C."/>
            <person name="Gronow S."/>
            <person name="Severitt S."/>
            <person name="Schroder I."/>
            <person name="Tallon L."/>
            <person name="Sadzewicz L."/>
            <person name="Zhao X."/>
            <person name="Boylan J."/>
            <person name="Ott S."/>
            <person name="Bowen H."/>
            <person name="Vavikolanu K."/>
            <person name="Mehta A."/>
            <person name="Aluvathingal J."/>
            <person name="Nadendla S."/>
            <person name="Lowell S."/>
            <person name="Myers T."/>
            <person name="Yan Y."/>
            <person name="Sichtig H."/>
        </authorList>
    </citation>
    <scope>NUCLEOTIDE SEQUENCE [LARGE SCALE GENOMIC DNA]</scope>
    <source>
        <strain evidence="4 9">FDAARGOS_910</strain>
    </source>
</reference>
<dbReference type="EMBL" id="RHXE01000038">
    <property type="protein sequence ID" value="RSE21335.1"/>
    <property type="molecule type" value="Genomic_DNA"/>
</dbReference>
<name>A0A345B2R1_ACIJO</name>
<dbReference type="AlphaFoldDB" id="A0A345B2R1"/>
<dbReference type="Proteomes" id="UP000254227">
    <property type="component" value="Unassembled WGS sequence"/>
</dbReference>
<organism evidence="5 8">
    <name type="scientific">Acinetobacter johnsonii</name>
    <dbReference type="NCBI Taxonomy" id="40214"/>
    <lineage>
        <taxon>Bacteria</taxon>
        <taxon>Pseudomonadati</taxon>
        <taxon>Pseudomonadota</taxon>
        <taxon>Gammaproteobacteria</taxon>
        <taxon>Moraxellales</taxon>
        <taxon>Moraxellaceae</taxon>
        <taxon>Acinetobacter</taxon>
    </lineage>
</organism>
<reference evidence="5 8" key="2">
    <citation type="submission" date="2018-10" db="EMBL/GenBank/DDBJ databases">
        <title>Transmission dynamics of multidrug resistant bacteria on intensive care unit surfaces.</title>
        <authorList>
            <person name="D'Souza A.W."/>
            <person name="Potter R.F."/>
            <person name="Wallace M."/>
            <person name="Shupe A."/>
            <person name="Patel S."/>
            <person name="Sun S."/>
            <person name="Gul D."/>
            <person name="Kwon J.H."/>
            <person name="Andleeb S."/>
            <person name="Burnham C.-A.D."/>
            <person name="Dantas G."/>
        </authorList>
    </citation>
    <scope>NUCLEOTIDE SEQUENCE [LARGE SCALE GENOMIC DNA]</scope>
    <source>
        <strain evidence="5 8">AJ_385</strain>
    </source>
</reference>
<dbReference type="EMBL" id="CP065666">
    <property type="protein sequence ID" value="QPS03473.1"/>
    <property type="molecule type" value="Genomic_DNA"/>
</dbReference>
<proteinExistence type="predicted"/>
<evidence type="ECO:0000313" key="7">
    <source>
        <dbReference type="Proteomes" id="UP000254227"/>
    </source>
</evidence>
<dbReference type="EMBL" id="UFRV01000006">
    <property type="protein sequence ID" value="SUT99684.1"/>
    <property type="molecule type" value="Genomic_DNA"/>
</dbReference>
<evidence type="ECO:0000313" key="8">
    <source>
        <dbReference type="Proteomes" id="UP000277537"/>
    </source>
</evidence>
<dbReference type="RefSeq" id="WP_004692588.1">
    <property type="nucleotide sequence ID" value="NZ_BBTB01000045.1"/>
</dbReference>
<dbReference type="Proteomes" id="UP001162261">
    <property type="component" value="Unassembled WGS sequence"/>
</dbReference>
<evidence type="ECO:0000313" key="1">
    <source>
        <dbReference type="EMBL" id="MDH0654892.1"/>
    </source>
</evidence>
<evidence type="ECO:0000313" key="2">
    <source>
        <dbReference type="EMBL" id="MDH0968080.1"/>
    </source>
</evidence>
<evidence type="ECO:0000313" key="6">
    <source>
        <dbReference type="EMBL" id="SUT99684.1"/>
    </source>
</evidence>
<evidence type="ECO:0000313" key="3">
    <source>
        <dbReference type="EMBL" id="MDH2172656.1"/>
    </source>
</evidence>
<dbReference type="EMBL" id="JAOCBE010000001">
    <property type="protein sequence ID" value="MDH0968080.1"/>
    <property type="molecule type" value="Genomic_DNA"/>
</dbReference>
<sequence length="96" mass="11232">MGKFKYEDHLETLGLCECLIALIQFEVKQGNKISGYDTHAKWPKEESHLIYLKQSLHLKNLNFPQHPNVQAQVNRDMHSNWHTDAYCTVHHHLIIG</sequence>
<gene>
    <name evidence="5" type="ORF">EGT73_13770</name>
    <name evidence="4" type="ORF">I6G67_14920</name>
    <name evidence="2" type="ORF">N5C10_01925</name>
    <name evidence="1" type="ORF">N5D11_01945</name>
    <name evidence="3" type="ORF">N5J46_09485</name>
    <name evidence="6" type="ORF">NCTC10308_03336</name>
</gene>
<evidence type="ECO:0000313" key="5">
    <source>
        <dbReference type="EMBL" id="RSE21335.1"/>
    </source>
</evidence>
<dbReference type="EMBL" id="JAOCLH010000015">
    <property type="protein sequence ID" value="MDH2172656.1"/>
    <property type="molecule type" value="Genomic_DNA"/>
</dbReference>
<dbReference type="Proteomes" id="UP001161099">
    <property type="component" value="Unassembled WGS sequence"/>
</dbReference>
<reference evidence="1" key="4">
    <citation type="submission" date="2022-09" db="EMBL/GenBank/DDBJ databases">
        <title>Intensive care unit water sources are persistently colonized with multi-drug resistant bacteria and are the site of extensive horizontal gene transfer of antibiotic resistance genes.</title>
        <authorList>
            <person name="Diorio-Toth L."/>
        </authorList>
    </citation>
    <scope>NUCLEOTIDE SEQUENCE</scope>
    <source>
        <strain evidence="3">GD03649</strain>
        <strain evidence="1">GD03851</strain>
        <strain evidence="2">GD03920</strain>
    </source>
</reference>
<evidence type="ECO:0000313" key="9">
    <source>
        <dbReference type="Proteomes" id="UP000595107"/>
    </source>
</evidence>
<reference evidence="6 7" key="1">
    <citation type="submission" date="2018-06" db="EMBL/GenBank/DDBJ databases">
        <authorList>
            <consortium name="Pathogen Informatics"/>
            <person name="Doyle S."/>
        </authorList>
    </citation>
    <scope>NUCLEOTIDE SEQUENCE [LARGE SCALE GENOMIC DNA]</scope>
    <source>
        <strain evidence="6 7">NCTC10308</strain>
    </source>
</reference>
<protein>
    <submittedName>
        <fullName evidence="5">Uncharacterized protein</fullName>
    </submittedName>
</protein>
<accession>A0A345B2R1</accession>
<dbReference type="EMBL" id="JAOCDR010000002">
    <property type="protein sequence ID" value="MDH0654892.1"/>
    <property type="molecule type" value="Genomic_DNA"/>
</dbReference>
<evidence type="ECO:0000313" key="4">
    <source>
        <dbReference type="EMBL" id="QPS03473.1"/>
    </source>
</evidence>
<dbReference type="Proteomes" id="UP001159915">
    <property type="component" value="Unassembled WGS sequence"/>
</dbReference>
<dbReference type="Proteomes" id="UP000277537">
    <property type="component" value="Unassembled WGS sequence"/>
</dbReference>
<dbReference type="Proteomes" id="UP000595107">
    <property type="component" value="Chromosome"/>
</dbReference>